<evidence type="ECO:0000313" key="3">
    <source>
        <dbReference type="Proteomes" id="UP000016924"/>
    </source>
</evidence>
<dbReference type="GeneID" id="19897564"/>
<dbReference type="AlphaFoldDB" id="R7YGL9"/>
<feature type="chain" id="PRO_5004449751" description="Peptidase A1 domain-containing protein" evidence="1">
    <location>
        <begin position="26"/>
        <end position="455"/>
    </location>
</feature>
<organism evidence="2 3">
    <name type="scientific">Coniosporium apollinis (strain CBS 100218)</name>
    <name type="common">Rock-inhabiting black yeast</name>
    <dbReference type="NCBI Taxonomy" id="1168221"/>
    <lineage>
        <taxon>Eukaryota</taxon>
        <taxon>Fungi</taxon>
        <taxon>Dikarya</taxon>
        <taxon>Ascomycota</taxon>
        <taxon>Pezizomycotina</taxon>
        <taxon>Dothideomycetes</taxon>
        <taxon>Dothideomycetes incertae sedis</taxon>
        <taxon>Coniosporium</taxon>
    </lineage>
</organism>
<dbReference type="STRING" id="1168221.R7YGL9"/>
<evidence type="ECO:0008006" key="4">
    <source>
        <dbReference type="Google" id="ProtNLM"/>
    </source>
</evidence>
<gene>
    <name evidence="2" type="ORF">W97_00253</name>
</gene>
<protein>
    <recommendedName>
        <fullName evidence="4">Peptidase A1 domain-containing protein</fullName>
    </recommendedName>
</protein>
<dbReference type="InterPro" id="IPR021109">
    <property type="entry name" value="Peptidase_aspartic_dom_sf"/>
</dbReference>
<dbReference type="eggNOG" id="ENOG502SA90">
    <property type="taxonomic scope" value="Eukaryota"/>
</dbReference>
<dbReference type="RefSeq" id="XP_007776359.1">
    <property type="nucleotide sequence ID" value="XM_007778169.1"/>
</dbReference>
<keyword evidence="1" id="KW-0732">Signal</keyword>
<feature type="signal peptide" evidence="1">
    <location>
        <begin position="1"/>
        <end position="25"/>
    </location>
</feature>
<dbReference type="Gene3D" id="2.40.70.10">
    <property type="entry name" value="Acid Proteases"/>
    <property type="match status" value="1"/>
</dbReference>
<evidence type="ECO:0000256" key="1">
    <source>
        <dbReference type="SAM" id="SignalP"/>
    </source>
</evidence>
<dbReference type="Proteomes" id="UP000016924">
    <property type="component" value="Unassembled WGS sequence"/>
</dbReference>
<dbReference type="OrthoDB" id="5361565at2759"/>
<dbReference type="HOGENOM" id="CLU_048452_0_0_1"/>
<accession>R7YGL9</accession>
<reference evidence="3" key="1">
    <citation type="submission" date="2012-06" db="EMBL/GenBank/DDBJ databases">
        <title>The genome sequence of Coniosporium apollinis CBS 100218.</title>
        <authorList>
            <consortium name="The Broad Institute Genome Sequencing Platform"/>
            <person name="Cuomo C."/>
            <person name="Gorbushina A."/>
            <person name="Noack S."/>
            <person name="Walker B."/>
            <person name="Young S.K."/>
            <person name="Zeng Q."/>
            <person name="Gargeya S."/>
            <person name="Fitzgerald M."/>
            <person name="Haas B."/>
            <person name="Abouelleil A."/>
            <person name="Alvarado L."/>
            <person name="Arachchi H.M."/>
            <person name="Berlin A.M."/>
            <person name="Chapman S.B."/>
            <person name="Goldberg J."/>
            <person name="Griggs A."/>
            <person name="Gujja S."/>
            <person name="Hansen M."/>
            <person name="Howarth C."/>
            <person name="Imamovic A."/>
            <person name="Larimer J."/>
            <person name="McCowan C."/>
            <person name="Montmayeur A."/>
            <person name="Murphy C."/>
            <person name="Neiman D."/>
            <person name="Pearson M."/>
            <person name="Priest M."/>
            <person name="Roberts A."/>
            <person name="Saif S."/>
            <person name="Shea T."/>
            <person name="Sisk P."/>
            <person name="Sykes S."/>
            <person name="Wortman J."/>
            <person name="Nusbaum C."/>
            <person name="Birren B."/>
        </authorList>
    </citation>
    <scope>NUCLEOTIDE SEQUENCE [LARGE SCALE GENOMIC DNA]</scope>
    <source>
        <strain evidence="3">CBS 100218</strain>
    </source>
</reference>
<dbReference type="SUPFAM" id="SSF50630">
    <property type="entry name" value="Acid proteases"/>
    <property type="match status" value="1"/>
</dbReference>
<sequence length="455" mass="49494">MASGRQFRFLLTSFCVSTLIAHTKQQCTVIKPVSLPLTNCTVRQPDGSDIESWGVLVGLGSPRQELCLIPSTVVSNPLLMGSELCVGDNLNGSTPEQCASRRGGLIDTSSEDFSFVGLPIDKANLTSDRVWARIMKPFQPYKVAGTVDLDLKHNLRLENLTVAVITEGQKHNVGHLGLGPNSTVLAGLISQGVIHDKGFGLNAGSQSYDKPRPGSLVLGGYDKANVIGAFREYPMNRSSDDRNCPLQLNIVRLALRRPGQEDVDLSPRGVIIPSCIEPYDNLFRMLPYVLDDFRQNTGWSNDTVVPNDLYVVEPGLLYPSNVGFDGSLVFSIEDGWDVEVPNEELQHPLRGLDAEGQMQLRNNTTEVNVFAERALLDKAVLGKAFLSQVYLAVDYKRGVFMLAPLLPDAQGSDLVPFSSDSASCPSGKAGINKGLLIGLIVAPKWFAKQQVADLK</sequence>
<proteinExistence type="predicted"/>
<name>R7YGL9_CONA1</name>
<evidence type="ECO:0000313" key="2">
    <source>
        <dbReference type="EMBL" id="EON61042.1"/>
    </source>
</evidence>
<dbReference type="OMA" id="LMEAPMD"/>
<keyword evidence="3" id="KW-1185">Reference proteome</keyword>
<dbReference type="EMBL" id="JH767554">
    <property type="protein sequence ID" value="EON61042.1"/>
    <property type="molecule type" value="Genomic_DNA"/>
</dbReference>